<dbReference type="InterPro" id="IPR008181">
    <property type="entry name" value="dUTPase"/>
</dbReference>
<dbReference type="InterPro" id="IPR036157">
    <property type="entry name" value="dUTPase-like_sf"/>
</dbReference>
<accession>A0A0W8E570</accession>
<comment type="caution">
    <text evidence="6">The sequence shown here is derived from an EMBL/GenBank/DDBJ whole genome shotgun (WGS) entry which is preliminary data.</text>
</comment>
<dbReference type="GO" id="GO:0006226">
    <property type="term" value="P:dUMP biosynthetic process"/>
    <property type="evidence" value="ECO:0007669"/>
    <property type="project" value="InterPro"/>
</dbReference>
<name>A0A0W8E570_9ZZZZ</name>
<protein>
    <recommendedName>
        <fullName evidence="2">dUTP diphosphatase</fullName>
        <ecNumber evidence="2">3.6.1.23</ecNumber>
    </recommendedName>
</protein>
<dbReference type="PANTHER" id="PTHR11241">
    <property type="entry name" value="DEOXYURIDINE 5'-TRIPHOSPHATE NUCLEOTIDOHYDROLASE"/>
    <property type="match status" value="1"/>
</dbReference>
<dbReference type="GO" id="GO:0004170">
    <property type="term" value="F:dUTP diphosphatase activity"/>
    <property type="evidence" value="ECO:0007669"/>
    <property type="project" value="UniProtKB-EC"/>
</dbReference>
<dbReference type="InterPro" id="IPR029054">
    <property type="entry name" value="dUTPase-like"/>
</dbReference>
<dbReference type="GO" id="GO:0046081">
    <property type="term" value="P:dUTP catabolic process"/>
    <property type="evidence" value="ECO:0007669"/>
    <property type="project" value="InterPro"/>
</dbReference>
<evidence type="ECO:0000313" key="6">
    <source>
        <dbReference type="EMBL" id="KUG03762.1"/>
    </source>
</evidence>
<dbReference type="Gene3D" id="2.70.40.10">
    <property type="match status" value="1"/>
</dbReference>
<dbReference type="PANTHER" id="PTHR11241:SF0">
    <property type="entry name" value="DEOXYURIDINE 5'-TRIPHOSPHATE NUCLEOTIDOHYDROLASE"/>
    <property type="match status" value="1"/>
</dbReference>
<dbReference type="SUPFAM" id="SSF51283">
    <property type="entry name" value="dUTPase-like"/>
    <property type="match status" value="1"/>
</dbReference>
<dbReference type="Pfam" id="PF00692">
    <property type="entry name" value="dUTPase"/>
    <property type="match status" value="1"/>
</dbReference>
<proteinExistence type="inferred from homology"/>
<organism evidence="6">
    <name type="scientific">hydrocarbon metagenome</name>
    <dbReference type="NCBI Taxonomy" id="938273"/>
    <lineage>
        <taxon>unclassified sequences</taxon>
        <taxon>metagenomes</taxon>
        <taxon>ecological metagenomes</taxon>
    </lineage>
</organism>
<evidence type="ECO:0000256" key="1">
    <source>
        <dbReference type="ARBA" id="ARBA00006581"/>
    </source>
</evidence>
<dbReference type="EC" id="3.6.1.23" evidence="2"/>
<feature type="domain" description="dUTPase-like" evidence="5">
    <location>
        <begin position="15"/>
        <end position="126"/>
    </location>
</feature>
<reference evidence="6" key="1">
    <citation type="journal article" date="2015" name="Proc. Natl. Acad. Sci. U.S.A.">
        <title>Networks of energetic and metabolic interactions define dynamics in microbial communities.</title>
        <authorList>
            <person name="Embree M."/>
            <person name="Liu J.K."/>
            <person name="Al-Bassam M.M."/>
            <person name="Zengler K."/>
        </authorList>
    </citation>
    <scope>NUCLEOTIDE SEQUENCE</scope>
</reference>
<dbReference type="CDD" id="cd07557">
    <property type="entry name" value="trimeric_dUTPase"/>
    <property type="match status" value="1"/>
</dbReference>
<dbReference type="GO" id="GO:0000287">
    <property type="term" value="F:magnesium ion binding"/>
    <property type="evidence" value="ECO:0007669"/>
    <property type="project" value="InterPro"/>
</dbReference>
<comment type="similarity">
    <text evidence="1">Belongs to the dUTPase family.</text>
</comment>
<sequence length="129" mass="13847">MEKINVKFRQLEAGAQMPEYETASAAGCDISLPLRGDIVLYPHEVKNIPVGFAVKIPDGYEAQIRSRAGMARKGIVVANAPGTVDSDHTAELHLLLLNVGDKPVRLSPGQKVAQMVFSPVVHAAFEVGD</sequence>
<gene>
    <name evidence="6" type="ORF">ASZ90_018797</name>
</gene>
<keyword evidence="4" id="KW-0546">Nucleotide metabolism</keyword>
<dbReference type="AlphaFoldDB" id="A0A0W8E570"/>
<dbReference type="EMBL" id="LNQE01001868">
    <property type="protein sequence ID" value="KUG03762.1"/>
    <property type="molecule type" value="Genomic_DNA"/>
</dbReference>
<evidence type="ECO:0000256" key="2">
    <source>
        <dbReference type="ARBA" id="ARBA00012379"/>
    </source>
</evidence>
<evidence type="ECO:0000259" key="5">
    <source>
        <dbReference type="Pfam" id="PF00692"/>
    </source>
</evidence>
<dbReference type="InterPro" id="IPR033704">
    <property type="entry name" value="dUTPase_trimeric"/>
</dbReference>
<evidence type="ECO:0000256" key="3">
    <source>
        <dbReference type="ARBA" id="ARBA00022801"/>
    </source>
</evidence>
<dbReference type="NCBIfam" id="NF001862">
    <property type="entry name" value="PRK00601.1"/>
    <property type="match status" value="1"/>
</dbReference>
<evidence type="ECO:0000256" key="4">
    <source>
        <dbReference type="ARBA" id="ARBA00023080"/>
    </source>
</evidence>
<keyword evidence="3 6" id="KW-0378">Hydrolase</keyword>